<gene>
    <name evidence="1" type="ORF">DXD13_14310</name>
</gene>
<comment type="caution">
    <text evidence="1">The sequence shown here is derived from an EMBL/GenBank/DDBJ whole genome shotgun (WGS) entry which is preliminary data.</text>
</comment>
<protein>
    <submittedName>
        <fullName evidence="1">Uncharacterized protein</fullName>
    </submittedName>
</protein>
<dbReference type="Proteomes" id="UP000261052">
    <property type="component" value="Unassembled WGS sequence"/>
</dbReference>
<name>A0A3E4LQX7_9FIRM</name>
<evidence type="ECO:0000313" key="1">
    <source>
        <dbReference type="EMBL" id="RGK39901.1"/>
    </source>
</evidence>
<dbReference type="AlphaFoldDB" id="A0A3E4LQX7"/>
<proteinExistence type="predicted"/>
<reference evidence="1 2" key="1">
    <citation type="submission" date="2018-08" db="EMBL/GenBank/DDBJ databases">
        <title>A genome reference for cultivated species of the human gut microbiota.</title>
        <authorList>
            <person name="Zou Y."/>
            <person name="Xue W."/>
            <person name="Luo G."/>
        </authorList>
    </citation>
    <scope>NUCLEOTIDE SEQUENCE [LARGE SCALE GENOMIC DNA]</scope>
    <source>
        <strain evidence="1 2">TF11-15AC</strain>
    </source>
</reference>
<sequence>MDWKIWHSGYGHFLIRDKKWVIIIFKDERIFSLVGSDFVGNSFYIESGMVSNISDSNTTNRLKKKVTWQLCIYRRLF</sequence>
<organism evidence="1 2">
    <name type="scientific">Agathobacter rectalis</name>
    <dbReference type="NCBI Taxonomy" id="39491"/>
    <lineage>
        <taxon>Bacteria</taxon>
        <taxon>Bacillati</taxon>
        <taxon>Bacillota</taxon>
        <taxon>Clostridia</taxon>
        <taxon>Lachnospirales</taxon>
        <taxon>Lachnospiraceae</taxon>
        <taxon>Agathobacter</taxon>
    </lineage>
</organism>
<accession>A0A3E4LQX7</accession>
<dbReference type="EMBL" id="QSQP01000025">
    <property type="protein sequence ID" value="RGK39901.1"/>
    <property type="molecule type" value="Genomic_DNA"/>
</dbReference>
<evidence type="ECO:0000313" key="2">
    <source>
        <dbReference type="Proteomes" id="UP000261052"/>
    </source>
</evidence>